<dbReference type="SMART" id="SM00448">
    <property type="entry name" value="REC"/>
    <property type="match status" value="1"/>
</dbReference>
<evidence type="ECO:0000259" key="7">
    <source>
        <dbReference type="PROSITE" id="PS50110"/>
    </source>
</evidence>
<organism evidence="8 9">
    <name type="scientific">Pontibacter oryzae</name>
    <dbReference type="NCBI Taxonomy" id="2304593"/>
    <lineage>
        <taxon>Bacteria</taxon>
        <taxon>Pseudomonadati</taxon>
        <taxon>Bacteroidota</taxon>
        <taxon>Cytophagia</taxon>
        <taxon>Cytophagales</taxon>
        <taxon>Hymenobacteraceae</taxon>
        <taxon>Pontibacter</taxon>
    </lineage>
</organism>
<evidence type="ECO:0000259" key="6">
    <source>
        <dbReference type="PROSITE" id="PS50043"/>
    </source>
</evidence>
<feature type="domain" description="Response regulatory" evidence="7">
    <location>
        <begin position="3"/>
        <end position="120"/>
    </location>
</feature>
<dbReference type="Pfam" id="PF00072">
    <property type="entry name" value="Response_reg"/>
    <property type="match status" value="1"/>
</dbReference>
<gene>
    <name evidence="8" type="ORF">D1627_00740</name>
</gene>
<keyword evidence="3 8" id="KW-0238">DNA-binding</keyword>
<dbReference type="SUPFAM" id="SSF46894">
    <property type="entry name" value="C-terminal effector domain of the bipartite response regulators"/>
    <property type="match status" value="1"/>
</dbReference>
<dbReference type="PRINTS" id="PR00038">
    <property type="entry name" value="HTHLUXR"/>
</dbReference>
<dbReference type="InterPro" id="IPR058245">
    <property type="entry name" value="NreC/VraR/RcsB-like_REC"/>
</dbReference>
<dbReference type="CDD" id="cd06170">
    <property type="entry name" value="LuxR_C_like"/>
    <property type="match status" value="1"/>
</dbReference>
<keyword evidence="4" id="KW-0804">Transcription</keyword>
<dbReference type="SMART" id="SM00421">
    <property type="entry name" value="HTH_LUXR"/>
    <property type="match status" value="1"/>
</dbReference>
<evidence type="ECO:0000256" key="3">
    <source>
        <dbReference type="ARBA" id="ARBA00023125"/>
    </source>
</evidence>
<dbReference type="EMBL" id="QWGE01000001">
    <property type="protein sequence ID" value="RIJ42431.1"/>
    <property type="molecule type" value="Genomic_DNA"/>
</dbReference>
<name>A0A399SH69_9BACT</name>
<dbReference type="GO" id="GO:0003677">
    <property type="term" value="F:DNA binding"/>
    <property type="evidence" value="ECO:0007669"/>
    <property type="project" value="UniProtKB-KW"/>
</dbReference>
<accession>A0A399SH69</accession>
<dbReference type="InterPro" id="IPR000792">
    <property type="entry name" value="Tscrpt_reg_LuxR_C"/>
</dbReference>
<dbReference type="CDD" id="cd17535">
    <property type="entry name" value="REC_NarL-like"/>
    <property type="match status" value="1"/>
</dbReference>
<evidence type="ECO:0000313" key="9">
    <source>
        <dbReference type="Proteomes" id="UP000266005"/>
    </source>
</evidence>
<dbReference type="SUPFAM" id="SSF52172">
    <property type="entry name" value="CheY-like"/>
    <property type="match status" value="1"/>
</dbReference>
<dbReference type="InterPro" id="IPR001789">
    <property type="entry name" value="Sig_transdc_resp-reg_receiver"/>
</dbReference>
<dbReference type="RefSeq" id="WP_119430314.1">
    <property type="nucleotide sequence ID" value="NZ_QWGE01000001.1"/>
</dbReference>
<sequence length="219" mass="24696">MVRLILADDHKLIRDGVKALLQEQQDHVNIVGEAANGRELVEMLDHTPADVILLDINMPDMDGIEALRIMRQKFPALKVLVLSMLDHERYVHQMMELGAYGYILKNAGKEELHLAIKLVASGTPYISSNITLDLLRKVNLSMEESNGSEPKQSAHKELSKREKEVLNLISEGYTNADIAEKLFTSKRTIETHRQNLLEKTHTKNTAALIKYAVLNGLIH</sequence>
<proteinExistence type="predicted"/>
<dbReference type="PROSITE" id="PS50043">
    <property type="entry name" value="HTH_LUXR_2"/>
    <property type="match status" value="1"/>
</dbReference>
<dbReference type="AlphaFoldDB" id="A0A399SH69"/>
<dbReference type="GO" id="GO:0000160">
    <property type="term" value="P:phosphorelay signal transduction system"/>
    <property type="evidence" value="ECO:0007669"/>
    <property type="project" value="InterPro"/>
</dbReference>
<dbReference type="Pfam" id="PF00196">
    <property type="entry name" value="GerE"/>
    <property type="match status" value="1"/>
</dbReference>
<keyword evidence="9" id="KW-1185">Reference proteome</keyword>
<evidence type="ECO:0000256" key="5">
    <source>
        <dbReference type="PROSITE-ProRule" id="PRU00169"/>
    </source>
</evidence>
<dbReference type="Proteomes" id="UP000266005">
    <property type="component" value="Unassembled WGS sequence"/>
</dbReference>
<evidence type="ECO:0000256" key="4">
    <source>
        <dbReference type="ARBA" id="ARBA00023163"/>
    </source>
</evidence>
<reference evidence="9" key="1">
    <citation type="submission" date="2018-08" db="EMBL/GenBank/DDBJ databases">
        <title>Mucilaginibacter sp. MYSH2.</title>
        <authorList>
            <person name="Seo T."/>
        </authorList>
    </citation>
    <scope>NUCLEOTIDE SEQUENCE [LARGE SCALE GENOMIC DNA]</scope>
    <source>
        <strain evidence="9">KIRAN</strain>
    </source>
</reference>
<dbReference type="GO" id="GO:0006355">
    <property type="term" value="P:regulation of DNA-templated transcription"/>
    <property type="evidence" value="ECO:0007669"/>
    <property type="project" value="InterPro"/>
</dbReference>
<dbReference type="InterPro" id="IPR016032">
    <property type="entry name" value="Sig_transdc_resp-reg_C-effctor"/>
</dbReference>
<keyword evidence="2" id="KW-0805">Transcription regulation</keyword>
<feature type="domain" description="HTH luxR-type" evidence="6">
    <location>
        <begin position="151"/>
        <end position="216"/>
    </location>
</feature>
<evidence type="ECO:0000313" key="8">
    <source>
        <dbReference type="EMBL" id="RIJ42431.1"/>
    </source>
</evidence>
<keyword evidence="1 5" id="KW-0597">Phosphoprotein</keyword>
<dbReference type="PANTHER" id="PTHR43214">
    <property type="entry name" value="TWO-COMPONENT RESPONSE REGULATOR"/>
    <property type="match status" value="1"/>
</dbReference>
<dbReference type="OrthoDB" id="9797341at2"/>
<evidence type="ECO:0000256" key="1">
    <source>
        <dbReference type="ARBA" id="ARBA00022553"/>
    </source>
</evidence>
<dbReference type="PROSITE" id="PS50110">
    <property type="entry name" value="RESPONSE_REGULATORY"/>
    <property type="match status" value="1"/>
</dbReference>
<dbReference type="InterPro" id="IPR011006">
    <property type="entry name" value="CheY-like_superfamily"/>
</dbReference>
<dbReference type="InterPro" id="IPR039420">
    <property type="entry name" value="WalR-like"/>
</dbReference>
<dbReference type="PANTHER" id="PTHR43214:SF41">
    <property type="entry name" value="NITRATE_NITRITE RESPONSE REGULATOR PROTEIN NARP"/>
    <property type="match status" value="1"/>
</dbReference>
<dbReference type="Gene3D" id="3.40.50.2300">
    <property type="match status" value="1"/>
</dbReference>
<protein>
    <submittedName>
        <fullName evidence="8">DNA-binding response regulator</fullName>
    </submittedName>
</protein>
<comment type="caution">
    <text evidence="8">The sequence shown here is derived from an EMBL/GenBank/DDBJ whole genome shotgun (WGS) entry which is preliminary data.</text>
</comment>
<evidence type="ECO:0000256" key="2">
    <source>
        <dbReference type="ARBA" id="ARBA00023015"/>
    </source>
</evidence>
<feature type="modified residue" description="4-aspartylphosphate" evidence="5">
    <location>
        <position position="55"/>
    </location>
</feature>